<gene>
    <name evidence="2" type="ORF">A3770_03p24880</name>
</gene>
<protein>
    <recommendedName>
        <fullName evidence="4">Phytanoyl-CoA dioxygenase</fullName>
    </recommendedName>
</protein>
<sequence>MAEATAQKKVPTLMAATLLGSQMGPQDSQSKVKLKVRMQKLKESIVKEATVREAQMHDKEEKSALVAAIDCLEQEKDMETAIDRACDILRERLGHLYRREAQAEEIRGAYDDTSSEEEEEEGEGSGPKPEANPGMNHELLTRFEYWQNLVGDNPDLPKASCCLGGRGVGEGRTLSTSESQASRERLLERGFLSLEDLVSKTVARRTRGIIKALQDHNWPPVFSFVYDEPWGLVKQCWSSVEKILEGPCVLEPSIAAFHLNHEKDNKNPGYMGTNFALPHRDYTYSASTFSDGSPKILSVWIPLNTVTLENGCMYVVPREFDANFDKDGVYEHMQVSTEGSMKGKKFLSFPLNGIQPLPGDAGSVMCWFGNTIHWGSSCHSTGARAPRSSIALVFRRQDAIQEFDAKSCLTLSTLEQKLGSGDVRDRLDLIKDALGYFEHWYKVPEELRKILNDGGDQ</sequence>
<dbReference type="Gene3D" id="2.60.120.620">
    <property type="entry name" value="q2cbj1_9rhob like domain"/>
    <property type="match status" value="1"/>
</dbReference>
<feature type="compositionally biased region" description="Acidic residues" evidence="1">
    <location>
        <begin position="113"/>
        <end position="123"/>
    </location>
</feature>
<proteinExistence type="predicted"/>
<dbReference type="SUPFAM" id="SSF51197">
    <property type="entry name" value="Clavaminate synthase-like"/>
    <property type="match status" value="1"/>
</dbReference>
<keyword evidence="3" id="KW-1185">Reference proteome</keyword>
<name>A0A5B8MKQ3_9CHLO</name>
<dbReference type="OrthoDB" id="498818at2759"/>
<reference evidence="2 3" key="1">
    <citation type="submission" date="2018-07" db="EMBL/GenBank/DDBJ databases">
        <title>The complete nuclear genome of the prasinophyte Chloropicon primus (CCMP1205).</title>
        <authorList>
            <person name="Pombert J.-F."/>
            <person name="Otis C."/>
            <person name="Turmel M."/>
            <person name="Lemieux C."/>
        </authorList>
    </citation>
    <scope>NUCLEOTIDE SEQUENCE [LARGE SCALE GENOMIC DNA]</scope>
    <source>
        <strain evidence="2 3">CCMP1205</strain>
    </source>
</reference>
<dbReference type="AlphaFoldDB" id="A0A5B8MKQ3"/>
<dbReference type="Pfam" id="PF05721">
    <property type="entry name" value="PhyH"/>
    <property type="match status" value="1"/>
</dbReference>
<evidence type="ECO:0000313" key="3">
    <source>
        <dbReference type="Proteomes" id="UP000316726"/>
    </source>
</evidence>
<accession>A0A5B8MKQ3</accession>
<dbReference type="InterPro" id="IPR008775">
    <property type="entry name" value="Phytyl_CoA_dOase-like"/>
</dbReference>
<evidence type="ECO:0000256" key="1">
    <source>
        <dbReference type="SAM" id="MobiDB-lite"/>
    </source>
</evidence>
<feature type="region of interest" description="Disordered" evidence="1">
    <location>
        <begin position="104"/>
        <end position="135"/>
    </location>
</feature>
<evidence type="ECO:0008006" key="4">
    <source>
        <dbReference type="Google" id="ProtNLM"/>
    </source>
</evidence>
<dbReference type="Proteomes" id="UP000316726">
    <property type="component" value="Chromosome 3"/>
</dbReference>
<organism evidence="2 3">
    <name type="scientific">Chloropicon primus</name>
    <dbReference type="NCBI Taxonomy" id="1764295"/>
    <lineage>
        <taxon>Eukaryota</taxon>
        <taxon>Viridiplantae</taxon>
        <taxon>Chlorophyta</taxon>
        <taxon>Chloropicophyceae</taxon>
        <taxon>Chloropicales</taxon>
        <taxon>Chloropicaceae</taxon>
        <taxon>Chloropicon</taxon>
    </lineage>
</organism>
<dbReference type="EMBL" id="CP031036">
    <property type="protein sequence ID" value="QDZ19970.1"/>
    <property type="molecule type" value="Genomic_DNA"/>
</dbReference>
<evidence type="ECO:0000313" key="2">
    <source>
        <dbReference type="EMBL" id="QDZ19970.1"/>
    </source>
</evidence>